<accession>A0A1I6PHW4</accession>
<organism evidence="2 3">
    <name type="scientific">Sphingobacterium wenxiniae</name>
    <dbReference type="NCBI Taxonomy" id="683125"/>
    <lineage>
        <taxon>Bacteria</taxon>
        <taxon>Pseudomonadati</taxon>
        <taxon>Bacteroidota</taxon>
        <taxon>Sphingobacteriia</taxon>
        <taxon>Sphingobacteriales</taxon>
        <taxon>Sphingobacteriaceae</taxon>
        <taxon>Sphingobacterium</taxon>
    </lineage>
</organism>
<proteinExistence type="predicted"/>
<dbReference type="OrthoDB" id="708524at2"/>
<name>A0A1I6PHW4_9SPHI</name>
<evidence type="ECO:0000313" key="2">
    <source>
        <dbReference type="EMBL" id="SFS39776.1"/>
    </source>
</evidence>
<protein>
    <submittedName>
        <fullName evidence="2">Uncharacterized protein</fullName>
    </submittedName>
</protein>
<gene>
    <name evidence="2" type="ORF">SAMN05660206_101478</name>
</gene>
<feature type="compositionally biased region" description="Polar residues" evidence="1">
    <location>
        <begin position="100"/>
        <end position="114"/>
    </location>
</feature>
<dbReference type="AlphaFoldDB" id="A0A1I6PHW4"/>
<dbReference type="Proteomes" id="UP000198785">
    <property type="component" value="Unassembled WGS sequence"/>
</dbReference>
<evidence type="ECO:0000256" key="1">
    <source>
        <dbReference type="SAM" id="MobiDB-lite"/>
    </source>
</evidence>
<keyword evidence="3" id="KW-1185">Reference proteome</keyword>
<evidence type="ECO:0000313" key="3">
    <source>
        <dbReference type="Proteomes" id="UP000198785"/>
    </source>
</evidence>
<dbReference type="RefSeq" id="WP_093363528.1">
    <property type="nucleotide sequence ID" value="NZ_FOZZ01000001.1"/>
</dbReference>
<reference evidence="2 3" key="1">
    <citation type="submission" date="2016-10" db="EMBL/GenBank/DDBJ databases">
        <authorList>
            <person name="de Groot N.N."/>
        </authorList>
    </citation>
    <scope>NUCLEOTIDE SEQUENCE [LARGE SCALE GENOMIC DNA]</scope>
    <source>
        <strain evidence="2 3">DSM 22789</strain>
    </source>
</reference>
<sequence>MKAITFIKNNTIAMSIALATVIGFSAFNVLNEPESGWYEVEFINPNLSDPNDRNDPSNLEIGNYIGASLPSSGDCQPINSPNDRCAANLDLSNFSGATTPTGMSVATATSSTHNAKVEPSGTGTSDGYAKKDE</sequence>
<dbReference type="EMBL" id="FOZZ01000001">
    <property type="protein sequence ID" value="SFS39776.1"/>
    <property type="molecule type" value="Genomic_DNA"/>
</dbReference>
<feature type="region of interest" description="Disordered" evidence="1">
    <location>
        <begin position="100"/>
        <end position="133"/>
    </location>
</feature>